<sequence length="163" mass="18894">MYFDLLVLDAYYELDEIIEEPFDDAEFGSNEEQENGLEVLLKEVAAKCNTLIRNWLLEKKPNQEPREKLAHACKVWKKGLKNFKEFTDVSNAKRTNEIGPHYQDGVGAEEDVKKDNGNDKNKVFIYETRISKMDDRPLRIIRKAAITGYMSGINDPNKEHEVK</sequence>
<organism evidence="2 3">
    <name type="scientific">Gigaspora margarita</name>
    <dbReference type="NCBI Taxonomy" id="4874"/>
    <lineage>
        <taxon>Eukaryota</taxon>
        <taxon>Fungi</taxon>
        <taxon>Fungi incertae sedis</taxon>
        <taxon>Mucoromycota</taxon>
        <taxon>Glomeromycotina</taxon>
        <taxon>Glomeromycetes</taxon>
        <taxon>Diversisporales</taxon>
        <taxon>Gigasporaceae</taxon>
        <taxon>Gigaspora</taxon>
    </lineage>
</organism>
<gene>
    <name evidence="2" type="ORF">F8M41_002454</name>
</gene>
<dbReference type="EMBL" id="WTPW01001210">
    <property type="protein sequence ID" value="KAF0449636.1"/>
    <property type="molecule type" value="Genomic_DNA"/>
</dbReference>
<proteinExistence type="predicted"/>
<keyword evidence="3" id="KW-1185">Reference proteome</keyword>
<evidence type="ECO:0000313" key="3">
    <source>
        <dbReference type="Proteomes" id="UP000439903"/>
    </source>
</evidence>
<dbReference type="AlphaFoldDB" id="A0A8H3XDI9"/>
<name>A0A8H3XDI9_GIGMA</name>
<feature type="region of interest" description="Disordered" evidence="1">
    <location>
        <begin position="94"/>
        <end position="118"/>
    </location>
</feature>
<evidence type="ECO:0000256" key="1">
    <source>
        <dbReference type="SAM" id="MobiDB-lite"/>
    </source>
</evidence>
<accession>A0A8H3XDI9</accession>
<evidence type="ECO:0000313" key="2">
    <source>
        <dbReference type="EMBL" id="KAF0449636.1"/>
    </source>
</evidence>
<dbReference type="Proteomes" id="UP000439903">
    <property type="component" value="Unassembled WGS sequence"/>
</dbReference>
<protein>
    <submittedName>
        <fullName evidence="2">Uncharacterized protein</fullName>
    </submittedName>
</protein>
<reference evidence="2 3" key="1">
    <citation type="journal article" date="2019" name="Environ. Microbiol.">
        <title>At the nexus of three kingdoms: the genome of the mycorrhizal fungus Gigaspora margarita provides insights into plant, endobacterial and fungal interactions.</title>
        <authorList>
            <person name="Venice F."/>
            <person name="Ghignone S."/>
            <person name="Salvioli di Fossalunga A."/>
            <person name="Amselem J."/>
            <person name="Novero M."/>
            <person name="Xianan X."/>
            <person name="Sedzielewska Toro K."/>
            <person name="Morin E."/>
            <person name="Lipzen A."/>
            <person name="Grigoriev I.V."/>
            <person name="Henrissat B."/>
            <person name="Martin F.M."/>
            <person name="Bonfante P."/>
        </authorList>
    </citation>
    <scope>NUCLEOTIDE SEQUENCE [LARGE SCALE GENOMIC DNA]</scope>
    <source>
        <strain evidence="2 3">BEG34</strain>
    </source>
</reference>
<comment type="caution">
    <text evidence="2">The sequence shown here is derived from an EMBL/GenBank/DDBJ whole genome shotgun (WGS) entry which is preliminary data.</text>
</comment>